<feature type="domain" description="DUF8202" evidence="2">
    <location>
        <begin position="954"/>
        <end position="1136"/>
    </location>
</feature>
<protein>
    <recommendedName>
        <fullName evidence="2">DUF8202 domain-containing protein</fullName>
    </recommendedName>
</protein>
<dbReference type="EMBL" id="CP002691">
    <property type="protein sequence ID" value="AEE49996.1"/>
    <property type="molecule type" value="Genomic_DNA"/>
</dbReference>
<keyword evidence="1" id="KW-0812">Transmembrane</keyword>
<dbReference type="HOGENOM" id="CLU_273838_0_0_10"/>
<evidence type="ECO:0000256" key="1">
    <source>
        <dbReference type="SAM" id="Phobius"/>
    </source>
</evidence>
<dbReference type="InterPro" id="IPR013320">
    <property type="entry name" value="ConA-like_dom_sf"/>
</dbReference>
<organism evidence="3 4">
    <name type="scientific">Haliscomenobacter hydrossis (strain ATCC 27775 / DSM 1100 / LMG 10767 / O)</name>
    <dbReference type="NCBI Taxonomy" id="760192"/>
    <lineage>
        <taxon>Bacteria</taxon>
        <taxon>Pseudomonadati</taxon>
        <taxon>Bacteroidota</taxon>
        <taxon>Saprospiria</taxon>
        <taxon>Saprospirales</taxon>
        <taxon>Haliscomenobacteraceae</taxon>
        <taxon>Haliscomenobacter</taxon>
    </lineage>
</organism>
<proteinExistence type="predicted"/>
<dbReference type="AlphaFoldDB" id="F4KQK7"/>
<keyword evidence="1" id="KW-0472">Membrane</keyword>
<feature type="transmembrane region" description="Helical" evidence="1">
    <location>
        <begin position="161"/>
        <end position="182"/>
    </location>
</feature>
<feature type="domain" description="DUF8202" evidence="2">
    <location>
        <begin position="535"/>
        <end position="723"/>
    </location>
</feature>
<dbReference type="GO" id="GO:0005975">
    <property type="term" value="P:carbohydrate metabolic process"/>
    <property type="evidence" value="ECO:0007669"/>
    <property type="project" value="UniProtKB-ARBA"/>
</dbReference>
<dbReference type="SUPFAM" id="SSF49899">
    <property type="entry name" value="Concanavalin A-like lectins/glucanases"/>
    <property type="match status" value="1"/>
</dbReference>
<evidence type="ECO:0000313" key="3">
    <source>
        <dbReference type="EMBL" id="AEE49996.1"/>
    </source>
</evidence>
<dbReference type="Proteomes" id="UP000008461">
    <property type="component" value="Chromosome"/>
</dbReference>
<evidence type="ECO:0000259" key="2">
    <source>
        <dbReference type="Pfam" id="PF26628"/>
    </source>
</evidence>
<dbReference type="InterPro" id="IPR058515">
    <property type="entry name" value="DUF8202"/>
</dbReference>
<reference key="2">
    <citation type="submission" date="2011-04" db="EMBL/GenBank/DDBJ databases">
        <title>Complete sequence of chromosome of Haliscomenobacter hydrossis DSM 1100.</title>
        <authorList>
            <consortium name="US DOE Joint Genome Institute (JGI-PGF)"/>
            <person name="Lucas S."/>
            <person name="Han J."/>
            <person name="Lapidus A."/>
            <person name="Bruce D."/>
            <person name="Goodwin L."/>
            <person name="Pitluck S."/>
            <person name="Peters L."/>
            <person name="Kyrpides N."/>
            <person name="Mavromatis K."/>
            <person name="Ivanova N."/>
            <person name="Ovchinnikova G."/>
            <person name="Pagani I."/>
            <person name="Daligault H."/>
            <person name="Detter J.C."/>
            <person name="Han C."/>
            <person name="Land M."/>
            <person name="Hauser L."/>
            <person name="Markowitz V."/>
            <person name="Cheng J.-F."/>
            <person name="Hugenholtz P."/>
            <person name="Woyke T."/>
            <person name="Wu D."/>
            <person name="Verbarg S."/>
            <person name="Frueling A."/>
            <person name="Brambilla E."/>
            <person name="Klenk H.-P."/>
            <person name="Eisen J.A."/>
        </authorList>
    </citation>
    <scope>NUCLEOTIDE SEQUENCE</scope>
    <source>
        <strain>DSM 1100</strain>
    </source>
</reference>
<dbReference type="GO" id="GO:0004553">
    <property type="term" value="F:hydrolase activity, hydrolyzing O-glycosyl compounds"/>
    <property type="evidence" value="ECO:0007669"/>
    <property type="project" value="UniProtKB-ARBA"/>
</dbReference>
<dbReference type="KEGG" id="hhy:Halhy_2111"/>
<gene>
    <name evidence="3" type="ordered locus">Halhy_2111</name>
</gene>
<name>F4KQK7_HALH1</name>
<accession>F4KQK7</accession>
<sequence length="1173" mass="126086">MARREASPAGTSLRLVQVSRLVTHHLRVSDARTTQNSQLFKPLQKAIYQNKAHSTKPVLTERSLLVPLQIIATHMKTFFTNPHLSKLFLLGAMLYAGILLVVAFLVKPALYSPWASTALLPLLLVIIREALVFSRSLAFFRRLQALIRSTPSVGPPRPKGAGLALSLIIGLGLFALCMPPAYRYFRENRVVRLVHHFDQPENTWLKKAQLRIHTPTKMGRTDITVTYKPVQIKNRRSIKKVVRIQPQFDQDLNAKMSFAYTDAELDGLSEERLILYSSADEGKTWQAHLNSVVNAENNTVYLEGIEHFSLWTVAPPPPDPGGVSNGLALWLKADEGLTPGATLTWLDQSTSGLTATQPTMANQPTLNNNAINFNPSLVFANNVNNFLTVSAPALPTGNISYSVFGVAKASILTGGAFAYNYLYVEGVDAGNQRVSVGRFNALMSQANYINDLNAGAITANTPLMLRYTRNSTGGTRTNVRNGLQVGTDVNTGLNKTNVAGYPRIGNTTAGAGEEAWDGDISEIIVYNGVLTATQYQQVESYLGLKYGITMDQTTPTNYLASDGSTIWNSVTNSTYKNDIFGIGRDDNQGLNQKQSKSVNPGFQPILSTTTFAATNAANTTGFTADKSFEIAGSDAGAANFGTAYAFAGMTHRITRLWKIQETGTVGNIKVAIEKSQMSGNASNVNLLVSGDVTFDNSDTKTAMTLETVGGVEYYTATVDFTSGQFFTFGVFLVTPGCVAANLKAWYKADVGVTGTSTVTAWADQSGNGIDVIQATPTQAPALSGLINFNPTLLFDGAGDHLEYKGARFLTTSSSGTMYGAATNDIDGGLENLAVLGIDNPHMGINATPGSGVNQQEAFMWMNTSSPVYFYNPTKIEAKRAEVYGFFWNGGSPNVGSGLRRNGTETLDPLSEATGVASSGSADGMWSIGAYEALEPWNGSIPEIILYDRNLTNTEKQKIESYLAIKYGSTLSQNYLAGDGSTIYDISTYGNNVFGIGRDDCQGLEQKQSKSQNTGFQPILSTTTFAATNVANTTGFTADKSFEIAGSDAGATSFGTAYAFSAMTHRITRLWKIQETGTVGNIKVAIEKSQMSGNASNVNLLVSGDVTFDNSDTKTAMTLETVGGVEYYTATVDFTSGQFFTFGAYLVTPGCVAANLLTWYKATDGVTGSPSVSA</sequence>
<keyword evidence="1" id="KW-1133">Transmembrane helix</keyword>
<dbReference type="Pfam" id="PF26628">
    <property type="entry name" value="DUF8202"/>
    <property type="match status" value="2"/>
</dbReference>
<feature type="transmembrane region" description="Helical" evidence="1">
    <location>
        <begin position="87"/>
        <end position="106"/>
    </location>
</feature>
<evidence type="ECO:0000313" key="4">
    <source>
        <dbReference type="Proteomes" id="UP000008461"/>
    </source>
</evidence>
<feature type="transmembrane region" description="Helical" evidence="1">
    <location>
        <begin position="118"/>
        <end position="140"/>
    </location>
</feature>
<keyword evidence="4" id="KW-1185">Reference proteome</keyword>
<dbReference type="STRING" id="760192.Halhy_2111"/>
<dbReference type="eggNOG" id="COG1361">
    <property type="taxonomic scope" value="Bacteria"/>
</dbReference>
<reference evidence="3 4" key="1">
    <citation type="journal article" date="2011" name="Stand. Genomic Sci.">
        <title>Complete genome sequence of Haliscomenobacter hydrossis type strain (O).</title>
        <authorList>
            <consortium name="US DOE Joint Genome Institute (JGI-PGF)"/>
            <person name="Daligault H."/>
            <person name="Lapidus A."/>
            <person name="Zeytun A."/>
            <person name="Nolan M."/>
            <person name="Lucas S."/>
            <person name="Del Rio T.G."/>
            <person name="Tice H."/>
            <person name="Cheng J.F."/>
            <person name="Tapia R."/>
            <person name="Han C."/>
            <person name="Goodwin L."/>
            <person name="Pitluck S."/>
            <person name="Liolios K."/>
            <person name="Pagani I."/>
            <person name="Ivanova N."/>
            <person name="Huntemann M."/>
            <person name="Mavromatis K."/>
            <person name="Mikhailova N."/>
            <person name="Pati A."/>
            <person name="Chen A."/>
            <person name="Palaniappan K."/>
            <person name="Land M."/>
            <person name="Hauser L."/>
            <person name="Brambilla E.M."/>
            <person name="Rohde M."/>
            <person name="Verbarg S."/>
            <person name="Goker M."/>
            <person name="Bristow J."/>
            <person name="Eisen J.A."/>
            <person name="Markowitz V."/>
            <person name="Hugenholtz P."/>
            <person name="Kyrpides N.C."/>
            <person name="Klenk H.P."/>
            <person name="Woyke T."/>
        </authorList>
    </citation>
    <scope>NUCLEOTIDE SEQUENCE [LARGE SCALE GENOMIC DNA]</scope>
    <source>
        <strain evidence="4">ATCC 27775 / DSM 1100 / LMG 10767 / O</strain>
    </source>
</reference>